<evidence type="ECO:0000313" key="7">
    <source>
        <dbReference type="Proteomes" id="UP001467690"/>
    </source>
</evidence>
<evidence type="ECO:0000256" key="2">
    <source>
        <dbReference type="ARBA" id="ARBA00023015"/>
    </source>
</evidence>
<comment type="similarity">
    <text evidence="1">Belongs to the ner transcriptional regulatory family.</text>
</comment>
<dbReference type="SUPFAM" id="SSF47413">
    <property type="entry name" value="lambda repressor-like DNA-binding domains"/>
    <property type="match status" value="1"/>
</dbReference>
<organism evidence="6 7">
    <name type="scientific">Catenovulum sediminis</name>
    <dbReference type="NCBI Taxonomy" id="1740262"/>
    <lineage>
        <taxon>Bacteria</taxon>
        <taxon>Pseudomonadati</taxon>
        <taxon>Pseudomonadota</taxon>
        <taxon>Gammaproteobacteria</taxon>
        <taxon>Alteromonadales</taxon>
        <taxon>Alteromonadaceae</taxon>
        <taxon>Catenovulum</taxon>
    </lineage>
</organism>
<name>A0ABV1RCN4_9ALTE</name>
<sequence>MTPQEIKDELNARGYTLAMLARAINKSPNTVSGVINRHITSNFIAEKLAKAIGKPVCEVFPEVQTYAKLRQQQEKQAELEQLLAS</sequence>
<dbReference type="Gene3D" id="1.10.260.40">
    <property type="entry name" value="lambda repressor-like DNA-binding domains"/>
    <property type="match status" value="1"/>
</dbReference>
<keyword evidence="2" id="KW-0805">Transcription regulation</keyword>
<keyword evidence="7" id="KW-1185">Reference proteome</keyword>
<gene>
    <name evidence="6" type="ORF">ABS311_02085</name>
</gene>
<evidence type="ECO:0000259" key="5">
    <source>
        <dbReference type="PROSITE" id="PS50943"/>
    </source>
</evidence>
<accession>A0ABV1RCN4</accession>
<dbReference type="InterPro" id="IPR010982">
    <property type="entry name" value="Lambda_DNA-bd_dom_sf"/>
</dbReference>
<dbReference type="EMBL" id="JBELOE010000064">
    <property type="protein sequence ID" value="MER2490674.1"/>
    <property type="molecule type" value="Genomic_DNA"/>
</dbReference>
<dbReference type="CDD" id="cd00093">
    <property type="entry name" value="HTH_XRE"/>
    <property type="match status" value="1"/>
</dbReference>
<dbReference type="InterPro" id="IPR001387">
    <property type="entry name" value="Cro/C1-type_HTH"/>
</dbReference>
<reference evidence="6 7" key="1">
    <citation type="submission" date="2024-06" db="EMBL/GenBank/DDBJ databases">
        <authorList>
            <person name="Chen R.Y."/>
        </authorList>
    </citation>
    <scope>NUCLEOTIDE SEQUENCE [LARGE SCALE GENOMIC DNA]</scope>
    <source>
        <strain evidence="6 7">D2</strain>
    </source>
</reference>
<keyword evidence="3" id="KW-0238">DNA-binding</keyword>
<dbReference type="RefSeq" id="WP_143869905.1">
    <property type="nucleotide sequence ID" value="NZ_CP041660.1"/>
</dbReference>
<feature type="domain" description="HTH cro/C1-type" evidence="5">
    <location>
        <begin position="6"/>
        <end position="59"/>
    </location>
</feature>
<evidence type="ECO:0000256" key="1">
    <source>
        <dbReference type="ARBA" id="ARBA00006157"/>
    </source>
</evidence>
<dbReference type="InterPro" id="IPR038722">
    <property type="entry name" value="Ner_HTH_dom"/>
</dbReference>
<evidence type="ECO:0000256" key="4">
    <source>
        <dbReference type="ARBA" id="ARBA00023163"/>
    </source>
</evidence>
<keyword evidence="4" id="KW-0804">Transcription</keyword>
<dbReference type="PROSITE" id="PS50943">
    <property type="entry name" value="HTH_CROC1"/>
    <property type="match status" value="1"/>
</dbReference>
<evidence type="ECO:0000313" key="6">
    <source>
        <dbReference type="EMBL" id="MER2490674.1"/>
    </source>
</evidence>
<comment type="caution">
    <text evidence="6">The sequence shown here is derived from an EMBL/GenBank/DDBJ whole genome shotgun (WGS) entry which is preliminary data.</text>
</comment>
<dbReference type="SMART" id="SM00530">
    <property type="entry name" value="HTH_XRE"/>
    <property type="match status" value="1"/>
</dbReference>
<evidence type="ECO:0000256" key="3">
    <source>
        <dbReference type="ARBA" id="ARBA00023125"/>
    </source>
</evidence>
<proteinExistence type="inferred from homology"/>
<dbReference type="Proteomes" id="UP001467690">
    <property type="component" value="Unassembled WGS sequence"/>
</dbReference>
<dbReference type="Pfam" id="PF13693">
    <property type="entry name" value="HTH_35"/>
    <property type="match status" value="1"/>
</dbReference>
<protein>
    <submittedName>
        <fullName evidence="6">Helix-turn-helix domain-containing protein</fullName>
    </submittedName>
</protein>